<evidence type="ECO:0000259" key="3">
    <source>
        <dbReference type="Pfam" id="PF24883"/>
    </source>
</evidence>
<dbReference type="PANTHER" id="PTHR10039">
    <property type="entry name" value="AMELOGENIN"/>
    <property type="match status" value="1"/>
</dbReference>
<dbReference type="eggNOG" id="ENOG502QWIH">
    <property type="taxonomic scope" value="Eukaryota"/>
</dbReference>
<dbReference type="Proteomes" id="UP000027238">
    <property type="component" value="Unassembled WGS sequence"/>
</dbReference>
<dbReference type="AlphaFoldDB" id="A0A066XF50"/>
<dbReference type="Pfam" id="PF24883">
    <property type="entry name" value="NPHP3_N"/>
    <property type="match status" value="2"/>
</dbReference>
<keyword evidence="5" id="KW-1185">Reference proteome</keyword>
<dbReference type="InterPro" id="IPR056884">
    <property type="entry name" value="NPHP3-like_N"/>
</dbReference>
<accession>A0A066XF50</accession>
<keyword evidence="1" id="KW-0677">Repeat</keyword>
<dbReference type="InterPro" id="IPR036770">
    <property type="entry name" value="Ankyrin_rpt-contain_sf"/>
</dbReference>
<dbReference type="Gene3D" id="1.25.40.20">
    <property type="entry name" value="Ankyrin repeat-containing domain"/>
    <property type="match status" value="1"/>
</dbReference>
<evidence type="ECO:0000259" key="2">
    <source>
        <dbReference type="Pfam" id="PF24809"/>
    </source>
</evidence>
<evidence type="ECO:0000256" key="1">
    <source>
        <dbReference type="ARBA" id="ARBA00022737"/>
    </source>
</evidence>
<evidence type="ECO:0000313" key="4">
    <source>
        <dbReference type="EMBL" id="KDN66249.1"/>
    </source>
</evidence>
<dbReference type="OrthoDB" id="21416at2759"/>
<protein>
    <submittedName>
        <fullName evidence="4">Uncharacterized protein</fullName>
    </submittedName>
</protein>
<feature type="domain" description="Nephrocystin 3-like N-terminal" evidence="3">
    <location>
        <begin position="257"/>
        <end position="290"/>
    </location>
</feature>
<name>A0A066XF50_COLSU</name>
<dbReference type="STRING" id="1173701.A0A066XF50"/>
<dbReference type="Pfam" id="PF24809">
    <property type="entry name" value="DUF7708"/>
    <property type="match status" value="1"/>
</dbReference>
<gene>
    <name evidence="4" type="ORF">CSUB01_06764</name>
</gene>
<dbReference type="InterPro" id="IPR056125">
    <property type="entry name" value="DUF7708"/>
</dbReference>
<reference evidence="5" key="1">
    <citation type="journal article" date="2014" name="Genome Announc.">
        <title>Draft genome sequence of Colletotrichum sublineola, a destructive pathogen of cultivated sorghum.</title>
        <authorList>
            <person name="Baroncelli R."/>
            <person name="Sanz-Martin J.M."/>
            <person name="Rech G.E."/>
            <person name="Sukno S.A."/>
            <person name="Thon M.R."/>
        </authorList>
    </citation>
    <scope>NUCLEOTIDE SEQUENCE [LARGE SCALE GENOMIC DNA]</scope>
    <source>
        <strain evidence="5">TX430BB</strain>
    </source>
</reference>
<dbReference type="EMBL" id="JMSE01000950">
    <property type="protein sequence ID" value="KDN66249.1"/>
    <property type="molecule type" value="Genomic_DNA"/>
</dbReference>
<feature type="domain" description="Nephrocystin 3-like N-terminal" evidence="3">
    <location>
        <begin position="291"/>
        <end position="378"/>
    </location>
</feature>
<dbReference type="HOGENOM" id="CLU_002406_1_0_1"/>
<dbReference type="PANTHER" id="PTHR10039:SF14">
    <property type="entry name" value="NACHT DOMAIN-CONTAINING PROTEIN"/>
    <property type="match status" value="1"/>
</dbReference>
<dbReference type="SUPFAM" id="SSF48403">
    <property type="entry name" value="Ankyrin repeat"/>
    <property type="match status" value="1"/>
</dbReference>
<feature type="domain" description="DUF7708" evidence="2">
    <location>
        <begin position="69"/>
        <end position="199"/>
    </location>
</feature>
<sequence length="794" mass="89694">MSGAYDPVQQAFESAMQDFKSNLKNEELYRQILGTTSIDQVYDATDELQKEQARTGHLRNLSKIELYLSRLREYAGVVEVFVQVKPDMLALIWGPIKLVLLWANVLKQSFDAIVGALEEIGTLLPEFTDITRIFKDNTRIKEVLILFFKDILDFHLITVKFFGLSRLKFIFEMLWPSRREKIEQVGELIKRHALLMRNEVQFSEIREAHNARYRELEHFEMTKRASIQQEYDRIRSNISPTSYDEDLYRLHGNTCPGTGKWLFRDKTFQGWMQPSHSASNVMWLKGIPGSVIHSLIFQLADGSRTLQAALCQSNGHDIKSSLDGALELLQSLLNCAGLAYIVVDGIDEMEEIERARLLKQLLRLSIHCEDCRFLLSSRPESDITAILQDNTANIEVHHRNSGSVQAYVNHRMGDWFQERSFTSEFQAEIEGLLARLAHTAKDTDGDVRFVSVLDVVRLCGPIVEVVDDYVHLVHFTAKEFFVPQRAMNAIVYVQPYINTTGRGLSSAASCAAIHIVMALRQGPLETLTKHITSNHGSATCLGSNHQPDEHTNSAALGDPDEDEIQPLLFDLVPANNVEAVRALLPRFKKLPRTVKRELITQIAKSGSPSMLTLIMANPWSHRSNDVIFNASLCIAAIEGGNVDMSRWLAAKAQIHASSQDRKDWFLIDRYIGIVIAVMSSESKDIEDLTNGLVTVASTTCSITLARALLEAGAQVNWRLNDNYVTPLQCAARKTTEEAARLMELLLYHGADPTISFKRRKLEGEEGVLQISRWLGISWGELVEKTRSNRETTQN</sequence>
<organism evidence="4 5">
    <name type="scientific">Colletotrichum sublineola</name>
    <name type="common">Sorghum anthracnose fungus</name>
    <dbReference type="NCBI Taxonomy" id="1173701"/>
    <lineage>
        <taxon>Eukaryota</taxon>
        <taxon>Fungi</taxon>
        <taxon>Dikarya</taxon>
        <taxon>Ascomycota</taxon>
        <taxon>Pezizomycotina</taxon>
        <taxon>Sordariomycetes</taxon>
        <taxon>Hypocreomycetidae</taxon>
        <taxon>Glomerellales</taxon>
        <taxon>Glomerellaceae</taxon>
        <taxon>Colletotrichum</taxon>
        <taxon>Colletotrichum graminicola species complex</taxon>
    </lineage>
</organism>
<proteinExistence type="predicted"/>
<comment type="caution">
    <text evidence="4">The sequence shown here is derived from an EMBL/GenBank/DDBJ whole genome shotgun (WGS) entry which is preliminary data.</text>
</comment>
<dbReference type="OMA" id="YRLHYYA"/>
<evidence type="ECO:0000313" key="5">
    <source>
        <dbReference type="Proteomes" id="UP000027238"/>
    </source>
</evidence>